<sequence>MKYLFIQAALMLALGHVHGQRHQYHDQRYLEDASSEDAPNEEAEADEAVKEEDQVYDGVYEADASTDVEEESFDTTFASTVYVAKEQVYNDVSPYTLRFNGRCTSIKAGVNYNYHSDANHYANNYEQYLTFHTCPTSKRLSWGSGCNKAVEHNATSINATNTVDFCEAKCISSCNSYASMTGSNANDAYAYDGGSYLDTYYGCSQVTDQTQGYTYYYGAMCSEKGGLTMGYYFDEYCQVNATTRSISSVASFIDFDVFGFVNEICIAPLTAVLILNRMIVGTYDNSGDQGKDGNNEERHEREDNREEEDRNSRDSQEFEMSGEDVCFAVYTAEHFQSIRNKEIAVHYLKTTGGFMKHVSIIACYTMLICGAVFIFVSYNYYARHRGWANGESVADFTSVEESVADFTSVDEESYAVSTAYSRASEEGDRAVT</sequence>
<feature type="region of interest" description="Disordered" evidence="1">
    <location>
        <begin position="286"/>
        <end position="319"/>
    </location>
</feature>
<keyword evidence="2" id="KW-0812">Transmembrane</keyword>
<feature type="chain" id="PRO_5002869240" evidence="3">
    <location>
        <begin position="20"/>
        <end position="432"/>
    </location>
</feature>
<dbReference type="Proteomes" id="UP000001449">
    <property type="component" value="Chromosome 4"/>
</dbReference>
<dbReference type="GeneID" id="7451962"/>
<dbReference type="PaxDb" id="35128-Thaps4782"/>
<keyword evidence="2" id="KW-0472">Membrane</keyword>
<proteinExistence type="predicted"/>
<reference evidence="4 5" key="2">
    <citation type="journal article" date="2008" name="Nature">
        <title>The Phaeodactylum genome reveals the evolutionary history of diatom genomes.</title>
        <authorList>
            <person name="Bowler C."/>
            <person name="Allen A.E."/>
            <person name="Badger J.H."/>
            <person name="Grimwood J."/>
            <person name="Jabbari K."/>
            <person name="Kuo A."/>
            <person name="Maheswari U."/>
            <person name="Martens C."/>
            <person name="Maumus F."/>
            <person name="Otillar R.P."/>
            <person name="Rayko E."/>
            <person name="Salamov A."/>
            <person name="Vandepoele K."/>
            <person name="Beszteri B."/>
            <person name="Gruber A."/>
            <person name="Heijde M."/>
            <person name="Katinka M."/>
            <person name="Mock T."/>
            <person name="Valentin K."/>
            <person name="Verret F."/>
            <person name="Berges J.A."/>
            <person name="Brownlee C."/>
            <person name="Cadoret J.P."/>
            <person name="Chiovitti A."/>
            <person name="Choi C.J."/>
            <person name="Coesel S."/>
            <person name="De Martino A."/>
            <person name="Detter J.C."/>
            <person name="Durkin C."/>
            <person name="Falciatore A."/>
            <person name="Fournet J."/>
            <person name="Haruta M."/>
            <person name="Huysman M.J."/>
            <person name="Jenkins B.D."/>
            <person name="Jiroutova K."/>
            <person name="Jorgensen R.E."/>
            <person name="Joubert Y."/>
            <person name="Kaplan A."/>
            <person name="Kroger N."/>
            <person name="Kroth P.G."/>
            <person name="La Roche J."/>
            <person name="Lindquist E."/>
            <person name="Lommer M."/>
            <person name="Martin-Jezequel V."/>
            <person name="Lopez P.J."/>
            <person name="Lucas S."/>
            <person name="Mangogna M."/>
            <person name="McGinnis K."/>
            <person name="Medlin L.K."/>
            <person name="Montsant A."/>
            <person name="Oudot-Le Secq M.P."/>
            <person name="Napoli C."/>
            <person name="Obornik M."/>
            <person name="Parker M.S."/>
            <person name="Petit J.L."/>
            <person name="Porcel B.M."/>
            <person name="Poulsen N."/>
            <person name="Robison M."/>
            <person name="Rychlewski L."/>
            <person name="Rynearson T.A."/>
            <person name="Schmutz J."/>
            <person name="Shapiro H."/>
            <person name="Siaut M."/>
            <person name="Stanley M."/>
            <person name="Sussman M.R."/>
            <person name="Taylor A.R."/>
            <person name="Vardi A."/>
            <person name="von Dassow P."/>
            <person name="Vyverman W."/>
            <person name="Willis A."/>
            <person name="Wyrwicz L.S."/>
            <person name="Rokhsar D.S."/>
            <person name="Weissenbach J."/>
            <person name="Armbrust E.V."/>
            <person name="Green B.R."/>
            <person name="Van de Peer Y."/>
            <person name="Grigoriev I.V."/>
        </authorList>
    </citation>
    <scope>NUCLEOTIDE SEQUENCE [LARGE SCALE GENOMIC DNA]</scope>
    <source>
        <strain evidence="4 5">CCMP1335</strain>
    </source>
</reference>
<dbReference type="RefSeq" id="XP_002289490.1">
    <property type="nucleotide sequence ID" value="XM_002289454.1"/>
</dbReference>
<organism evidence="4 5">
    <name type="scientific">Thalassiosira pseudonana</name>
    <name type="common">Marine diatom</name>
    <name type="synonym">Cyclotella nana</name>
    <dbReference type="NCBI Taxonomy" id="35128"/>
    <lineage>
        <taxon>Eukaryota</taxon>
        <taxon>Sar</taxon>
        <taxon>Stramenopiles</taxon>
        <taxon>Ochrophyta</taxon>
        <taxon>Bacillariophyta</taxon>
        <taxon>Coscinodiscophyceae</taxon>
        <taxon>Thalassiosirophycidae</taxon>
        <taxon>Thalassiosirales</taxon>
        <taxon>Thalassiosiraceae</taxon>
        <taxon>Thalassiosira</taxon>
    </lineage>
</organism>
<dbReference type="HOGENOM" id="CLU_635382_0_0_1"/>
<evidence type="ECO:0000313" key="5">
    <source>
        <dbReference type="Proteomes" id="UP000001449"/>
    </source>
</evidence>
<evidence type="ECO:0000256" key="3">
    <source>
        <dbReference type="SAM" id="SignalP"/>
    </source>
</evidence>
<keyword evidence="3" id="KW-0732">Signal</keyword>
<accession>B8C0A1</accession>
<keyword evidence="5" id="KW-1185">Reference proteome</keyword>
<gene>
    <name evidence="4" type="ORF">THAPSDRAFT_4782</name>
</gene>
<keyword evidence="2" id="KW-1133">Transmembrane helix</keyword>
<reference evidence="4 5" key="1">
    <citation type="journal article" date="2004" name="Science">
        <title>The genome of the diatom Thalassiosira pseudonana: ecology, evolution, and metabolism.</title>
        <authorList>
            <person name="Armbrust E.V."/>
            <person name="Berges J.A."/>
            <person name="Bowler C."/>
            <person name="Green B.R."/>
            <person name="Martinez D."/>
            <person name="Putnam N.H."/>
            <person name="Zhou S."/>
            <person name="Allen A.E."/>
            <person name="Apt K.E."/>
            <person name="Bechner M."/>
            <person name="Brzezinski M.A."/>
            <person name="Chaal B.K."/>
            <person name="Chiovitti A."/>
            <person name="Davis A.K."/>
            <person name="Demarest M.S."/>
            <person name="Detter J.C."/>
            <person name="Glavina T."/>
            <person name="Goodstein D."/>
            <person name="Hadi M.Z."/>
            <person name="Hellsten U."/>
            <person name="Hildebrand M."/>
            <person name="Jenkins B.D."/>
            <person name="Jurka J."/>
            <person name="Kapitonov V.V."/>
            <person name="Kroger N."/>
            <person name="Lau W.W."/>
            <person name="Lane T.W."/>
            <person name="Larimer F.W."/>
            <person name="Lippmeier J.C."/>
            <person name="Lucas S."/>
            <person name="Medina M."/>
            <person name="Montsant A."/>
            <person name="Obornik M."/>
            <person name="Parker M.S."/>
            <person name="Palenik B."/>
            <person name="Pazour G.J."/>
            <person name="Richardson P.M."/>
            <person name="Rynearson T.A."/>
            <person name="Saito M.A."/>
            <person name="Schwartz D.C."/>
            <person name="Thamatrakoln K."/>
            <person name="Valentin K."/>
            <person name="Vardi A."/>
            <person name="Wilkerson F.P."/>
            <person name="Rokhsar D.S."/>
        </authorList>
    </citation>
    <scope>NUCLEOTIDE SEQUENCE [LARGE SCALE GENOMIC DNA]</scope>
    <source>
        <strain evidence="4 5">CCMP1335</strain>
    </source>
</reference>
<dbReference type="EMBL" id="CM000641">
    <property type="protein sequence ID" value="EED93027.1"/>
    <property type="molecule type" value="Genomic_DNA"/>
</dbReference>
<dbReference type="InParanoid" id="B8C0A1"/>
<name>B8C0A1_THAPS</name>
<protein>
    <submittedName>
        <fullName evidence="4">Uncharacterized protein</fullName>
    </submittedName>
</protein>
<feature type="signal peptide" evidence="3">
    <location>
        <begin position="1"/>
        <end position="19"/>
    </location>
</feature>
<feature type="transmembrane region" description="Helical" evidence="2">
    <location>
        <begin position="358"/>
        <end position="381"/>
    </location>
</feature>
<evidence type="ECO:0000256" key="1">
    <source>
        <dbReference type="SAM" id="MobiDB-lite"/>
    </source>
</evidence>
<evidence type="ECO:0000256" key="2">
    <source>
        <dbReference type="SAM" id="Phobius"/>
    </source>
</evidence>
<feature type="compositionally biased region" description="Basic and acidic residues" evidence="1">
    <location>
        <begin position="289"/>
        <end position="316"/>
    </location>
</feature>
<evidence type="ECO:0000313" key="4">
    <source>
        <dbReference type="EMBL" id="EED93027.1"/>
    </source>
</evidence>
<dbReference type="AlphaFoldDB" id="B8C0A1"/>
<dbReference type="KEGG" id="tps:THAPSDRAFT_4782"/>